<organism evidence="2 3">
    <name type="scientific">Christiangramia gaetbulicola</name>
    <dbReference type="NCBI Taxonomy" id="703340"/>
    <lineage>
        <taxon>Bacteria</taxon>
        <taxon>Pseudomonadati</taxon>
        <taxon>Bacteroidota</taxon>
        <taxon>Flavobacteriia</taxon>
        <taxon>Flavobacteriales</taxon>
        <taxon>Flavobacteriaceae</taxon>
        <taxon>Christiangramia</taxon>
    </lineage>
</organism>
<evidence type="ECO:0000313" key="2">
    <source>
        <dbReference type="EMBL" id="PTX42629.1"/>
    </source>
</evidence>
<keyword evidence="1" id="KW-1133">Transmembrane helix</keyword>
<feature type="transmembrane region" description="Helical" evidence="1">
    <location>
        <begin position="219"/>
        <end position="238"/>
    </location>
</feature>
<accession>A0A2T6AFR1</accession>
<dbReference type="RefSeq" id="WP_108172908.1">
    <property type="nucleotide sequence ID" value="NZ_QBKQ01000003.1"/>
</dbReference>
<feature type="transmembrane region" description="Helical" evidence="1">
    <location>
        <begin position="177"/>
        <end position="207"/>
    </location>
</feature>
<keyword evidence="1" id="KW-0472">Membrane</keyword>
<dbReference type="EMBL" id="QBKQ01000003">
    <property type="protein sequence ID" value="PTX42629.1"/>
    <property type="molecule type" value="Genomic_DNA"/>
</dbReference>
<feature type="transmembrane region" description="Helical" evidence="1">
    <location>
        <begin position="6"/>
        <end position="22"/>
    </location>
</feature>
<evidence type="ECO:0000313" key="3">
    <source>
        <dbReference type="Proteomes" id="UP000244174"/>
    </source>
</evidence>
<dbReference type="AlphaFoldDB" id="A0A2T6AFR1"/>
<feature type="transmembrane region" description="Helical" evidence="1">
    <location>
        <begin position="296"/>
        <end position="317"/>
    </location>
</feature>
<proteinExistence type="predicted"/>
<dbReference type="OrthoDB" id="975915at2"/>
<feature type="transmembrane region" description="Helical" evidence="1">
    <location>
        <begin position="355"/>
        <end position="374"/>
    </location>
</feature>
<feature type="transmembrane region" description="Helical" evidence="1">
    <location>
        <begin position="329"/>
        <end position="349"/>
    </location>
</feature>
<gene>
    <name evidence="2" type="ORF">C8P64_3059</name>
</gene>
<reference evidence="2 3" key="1">
    <citation type="submission" date="2018-04" db="EMBL/GenBank/DDBJ databases">
        <title>Genomic Encyclopedia of Archaeal and Bacterial Type Strains, Phase II (KMG-II): from individual species to whole genera.</title>
        <authorList>
            <person name="Goeker M."/>
        </authorList>
    </citation>
    <scope>NUCLEOTIDE SEQUENCE [LARGE SCALE GENOMIC DNA]</scope>
    <source>
        <strain evidence="2 3">DSM 23082</strain>
    </source>
</reference>
<comment type="caution">
    <text evidence="2">The sequence shown here is derived from an EMBL/GenBank/DDBJ whole genome shotgun (WGS) entry which is preliminary data.</text>
</comment>
<name>A0A2T6AFR1_9FLAO</name>
<dbReference type="Proteomes" id="UP000244174">
    <property type="component" value="Unassembled WGS sequence"/>
</dbReference>
<keyword evidence="1" id="KW-0812">Transmembrane</keyword>
<protein>
    <submittedName>
        <fullName evidence="2">Uncharacterized protein</fullName>
    </submittedName>
</protein>
<keyword evidence="3" id="KW-1185">Reference proteome</keyword>
<feature type="transmembrane region" description="Helical" evidence="1">
    <location>
        <begin position="34"/>
        <end position="53"/>
    </location>
</feature>
<evidence type="ECO:0000256" key="1">
    <source>
        <dbReference type="SAM" id="Phobius"/>
    </source>
</evidence>
<feature type="transmembrane region" description="Helical" evidence="1">
    <location>
        <begin position="100"/>
        <end position="120"/>
    </location>
</feature>
<feature type="transmembrane region" description="Helical" evidence="1">
    <location>
        <begin position="141"/>
        <end position="171"/>
    </location>
</feature>
<sequence length="401" mass="47008">MIGVLFLIILFFGINQAIFSFFKKRHSFFSVSKMNLLYLYHTFFYGVYTWYAYNNPSDSKNYYQELTIHSGTWLELFGTDTLFINFLSYPFYSIGFNYDMLMFTFAWLGYLGFVYAYLFFREKIPIKIKVFKKIDFLTLVLFFPNMHFWTASLGKGSAIFLGLMMFTYSIVQPSKRLLLLFLGSAIIFYIRPHVFMFVAVGAVLGFMSGRQKIPLWQKLMIFVVMLGSLVLLQDKILGVMNLQNSDNLIEDFQAASEKNAEDLSKAGSGVDMSTYPLPLKLFTFWFRPLFVDAPNLLGLITSVENLIYLLLFLKIIRKDFIKFIKKSPALVKMSFVIFFTASLAMTFVMSNLGIIMRQKTMVMYFIFFVIYYYMAEKKYKKLIRLRDMKRKREAELVVQTP</sequence>